<feature type="transmembrane region" description="Helical" evidence="2">
    <location>
        <begin position="145"/>
        <end position="162"/>
    </location>
</feature>
<dbReference type="OrthoDB" id="7359894at2"/>
<evidence type="ECO:0000256" key="2">
    <source>
        <dbReference type="SAM" id="Phobius"/>
    </source>
</evidence>
<sequence length="194" mass="19917">MHEHLTSPSHLDLGPTPGRTPDGSPPPLPGPVLNGPTTGQYPTDASSTGTPPNSGGAAGPRRAFQILRRSPVRRDASRGMLGGVCAGIARSTGFSVVAVRVIAVLAALLPGTVGGAYLLAWALLPDADGNVHAERAMLDGRPRSLVILGLGGIALIGMLSWAFNTWPLLIGAGIVILVLLNKLGRSRAPHHPHG</sequence>
<evidence type="ECO:0000256" key="1">
    <source>
        <dbReference type="SAM" id="MobiDB-lite"/>
    </source>
</evidence>
<dbReference type="RefSeq" id="WP_158062063.1">
    <property type="nucleotide sequence ID" value="NZ_CP044427.1"/>
</dbReference>
<dbReference type="Pfam" id="PF04024">
    <property type="entry name" value="PspC"/>
    <property type="match status" value="1"/>
</dbReference>
<accession>A0A5J6V929</accession>
<protein>
    <submittedName>
        <fullName evidence="4">PspC domain-containing protein</fullName>
    </submittedName>
</protein>
<gene>
    <name evidence="4" type="ORF">FY030_13695</name>
</gene>
<dbReference type="KEGG" id="serw:FY030_13695"/>
<evidence type="ECO:0000313" key="4">
    <source>
        <dbReference type="EMBL" id="QFG69613.1"/>
    </source>
</evidence>
<name>A0A5J6V929_9MICO</name>
<feature type="transmembrane region" description="Helical" evidence="2">
    <location>
        <begin position="101"/>
        <end position="124"/>
    </location>
</feature>
<evidence type="ECO:0000259" key="3">
    <source>
        <dbReference type="Pfam" id="PF04024"/>
    </source>
</evidence>
<dbReference type="Proteomes" id="UP000326546">
    <property type="component" value="Chromosome"/>
</dbReference>
<dbReference type="EMBL" id="CP044427">
    <property type="protein sequence ID" value="QFG69613.1"/>
    <property type="molecule type" value="Genomic_DNA"/>
</dbReference>
<reference evidence="4 5" key="1">
    <citation type="submission" date="2019-09" db="EMBL/GenBank/DDBJ databases">
        <title>Serinicoccus pratensis sp. nov., isolated from meadow soil.</title>
        <authorList>
            <person name="Zhang W."/>
        </authorList>
    </citation>
    <scope>NUCLEOTIDE SEQUENCE [LARGE SCALE GENOMIC DNA]</scope>
    <source>
        <strain evidence="4 5">W204</strain>
    </source>
</reference>
<evidence type="ECO:0000313" key="5">
    <source>
        <dbReference type="Proteomes" id="UP000326546"/>
    </source>
</evidence>
<feature type="compositionally biased region" description="Polar residues" evidence="1">
    <location>
        <begin position="40"/>
        <end position="53"/>
    </location>
</feature>
<organism evidence="4 5">
    <name type="scientific">Ornithinimicrobium pratense</name>
    <dbReference type="NCBI Taxonomy" id="2593973"/>
    <lineage>
        <taxon>Bacteria</taxon>
        <taxon>Bacillati</taxon>
        <taxon>Actinomycetota</taxon>
        <taxon>Actinomycetes</taxon>
        <taxon>Micrococcales</taxon>
        <taxon>Ornithinimicrobiaceae</taxon>
        <taxon>Ornithinimicrobium</taxon>
    </lineage>
</organism>
<dbReference type="AlphaFoldDB" id="A0A5J6V929"/>
<keyword evidence="2" id="KW-0472">Membrane</keyword>
<keyword evidence="5" id="KW-1185">Reference proteome</keyword>
<keyword evidence="2" id="KW-1133">Transmembrane helix</keyword>
<feature type="region of interest" description="Disordered" evidence="1">
    <location>
        <begin position="1"/>
        <end position="62"/>
    </location>
</feature>
<proteinExistence type="predicted"/>
<keyword evidence="2" id="KW-0812">Transmembrane</keyword>
<feature type="domain" description="Phage shock protein PspC N-terminal" evidence="3">
    <location>
        <begin position="72"/>
        <end position="126"/>
    </location>
</feature>
<dbReference type="InterPro" id="IPR007168">
    <property type="entry name" value="Phageshock_PspC_N"/>
</dbReference>